<keyword evidence="2" id="KW-0808">Transferase</keyword>
<dbReference type="OrthoDB" id="2115692at2759"/>
<reference evidence="2" key="1">
    <citation type="journal article" date="2020" name="Stud. Mycol.">
        <title>101 Dothideomycetes genomes: a test case for predicting lifestyles and emergence of pathogens.</title>
        <authorList>
            <person name="Haridas S."/>
            <person name="Albert R."/>
            <person name="Binder M."/>
            <person name="Bloem J."/>
            <person name="Labutti K."/>
            <person name="Salamov A."/>
            <person name="Andreopoulos B."/>
            <person name="Baker S."/>
            <person name="Barry K."/>
            <person name="Bills G."/>
            <person name="Bluhm B."/>
            <person name="Cannon C."/>
            <person name="Castanera R."/>
            <person name="Culley D."/>
            <person name="Daum C."/>
            <person name="Ezra D."/>
            <person name="Gonzalez J."/>
            <person name="Henrissat B."/>
            <person name="Kuo A."/>
            <person name="Liang C."/>
            <person name="Lipzen A."/>
            <person name="Lutzoni F."/>
            <person name="Magnuson J."/>
            <person name="Mondo S."/>
            <person name="Nolan M."/>
            <person name="Ohm R."/>
            <person name="Pangilinan J."/>
            <person name="Park H.-J."/>
            <person name="Ramirez L."/>
            <person name="Alfaro M."/>
            <person name="Sun H."/>
            <person name="Tritt A."/>
            <person name="Yoshinaga Y."/>
            <person name="Zwiers L.-H."/>
            <person name="Turgeon B."/>
            <person name="Goodwin S."/>
            <person name="Spatafora J."/>
            <person name="Crous P."/>
            <person name="Grigoriev I."/>
        </authorList>
    </citation>
    <scope>NUCLEOTIDE SEQUENCE</scope>
    <source>
        <strain evidence="2">CBS 269.34</strain>
    </source>
</reference>
<dbReference type="PANTHER" id="PTHR42791">
    <property type="entry name" value="GNAT FAMILY ACETYLTRANSFERASE"/>
    <property type="match status" value="1"/>
</dbReference>
<dbReference type="CDD" id="cd04301">
    <property type="entry name" value="NAT_SF"/>
    <property type="match status" value="1"/>
</dbReference>
<dbReference type="AlphaFoldDB" id="A0A6A6R5Y4"/>
<dbReference type="InterPro" id="IPR000182">
    <property type="entry name" value="GNAT_dom"/>
</dbReference>
<dbReference type="GO" id="GO:0016747">
    <property type="term" value="F:acyltransferase activity, transferring groups other than amino-acyl groups"/>
    <property type="evidence" value="ECO:0007669"/>
    <property type="project" value="InterPro"/>
</dbReference>
<sequence>MPIRPARYADLPAIAALCSIALEDELWGDLMHPLRAKFPADYAKFWLRRTRENWWDYTRVFYVATTTELTDGRKQEVVAGVAEWELQGSVQPAMAWWDPRRAMKPAMALLNNLSLLISPNRAANPDPKFASPLYDSFPFFQHHWQGERANTYFLDVLGVHPKYQGHGFGRELLQWGLEQAQKQDVCVSLISSASGRGFYKRMGFGKEVGMCTEGEGNPLADLGSGWILFKDPVRAEGVDVLGGHRYL</sequence>
<dbReference type="SUPFAM" id="SSF55729">
    <property type="entry name" value="Acyl-CoA N-acyltransferases (Nat)"/>
    <property type="match status" value="1"/>
</dbReference>
<dbReference type="InterPro" id="IPR016181">
    <property type="entry name" value="Acyl_CoA_acyltransferase"/>
</dbReference>
<dbReference type="EMBL" id="MU004184">
    <property type="protein sequence ID" value="KAF2499143.1"/>
    <property type="molecule type" value="Genomic_DNA"/>
</dbReference>
<evidence type="ECO:0000313" key="3">
    <source>
        <dbReference type="Proteomes" id="UP000799750"/>
    </source>
</evidence>
<organism evidence="2 3">
    <name type="scientific">Lophium mytilinum</name>
    <dbReference type="NCBI Taxonomy" id="390894"/>
    <lineage>
        <taxon>Eukaryota</taxon>
        <taxon>Fungi</taxon>
        <taxon>Dikarya</taxon>
        <taxon>Ascomycota</taxon>
        <taxon>Pezizomycotina</taxon>
        <taxon>Dothideomycetes</taxon>
        <taxon>Pleosporomycetidae</taxon>
        <taxon>Mytilinidiales</taxon>
        <taxon>Mytilinidiaceae</taxon>
        <taxon>Lophium</taxon>
    </lineage>
</organism>
<evidence type="ECO:0000313" key="2">
    <source>
        <dbReference type="EMBL" id="KAF2499143.1"/>
    </source>
</evidence>
<feature type="domain" description="N-acetyltransferase" evidence="1">
    <location>
        <begin position="64"/>
        <end position="234"/>
    </location>
</feature>
<keyword evidence="2" id="KW-0012">Acyltransferase</keyword>
<dbReference type="Pfam" id="PF13508">
    <property type="entry name" value="Acetyltransf_7"/>
    <property type="match status" value="1"/>
</dbReference>
<dbReference type="PANTHER" id="PTHR42791:SF16">
    <property type="entry name" value="N-ACETYLTRANSFERASE DOMAIN-CONTAINING PROTEIN"/>
    <property type="match status" value="1"/>
</dbReference>
<dbReference type="Proteomes" id="UP000799750">
    <property type="component" value="Unassembled WGS sequence"/>
</dbReference>
<evidence type="ECO:0000259" key="1">
    <source>
        <dbReference type="PROSITE" id="PS51186"/>
    </source>
</evidence>
<gene>
    <name evidence="2" type="ORF">BU16DRAFT_261288</name>
</gene>
<dbReference type="InterPro" id="IPR052523">
    <property type="entry name" value="Trichothecene_AcTrans"/>
</dbReference>
<dbReference type="Gene3D" id="3.40.630.30">
    <property type="match status" value="1"/>
</dbReference>
<accession>A0A6A6R5Y4</accession>
<protein>
    <submittedName>
        <fullName evidence="2">Acyl-CoA N-acyltransferase</fullName>
    </submittedName>
</protein>
<name>A0A6A6R5Y4_9PEZI</name>
<proteinExistence type="predicted"/>
<dbReference type="PROSITE" id="PS51186">
    <property type="entry name" value="GNAT"/>
    <property type="match status" value="1"/>
</dbReference>
<keyword evidence="3" id="KW-1185">Reference proteome</keyword>